<dbReference type="Proteomes" id="UP000280346">
    <property type="component" value="Unassembled WGS sequence"/>
</dbReference>
<dbReference type="PROSITE" id="PS51900">
    <property type="entry name" value="CB"/>
    <property type="match status" value="1"/>
</dbReference>
<evidence type="ECO:0000256" key="1">
    <source>
        <dbReference type="ARBA" id="ARBA00022908"/>
    </source>
</evidence>
<evidence type="ECO:0000256" key="4">
    <source>
        <dbReference type="SAM" id="MobiDB-lite"/>
    </source>
</evidence>
<gene>
    <name evidence="6" type="ORF">EJ913_29705</name>
</gene>
<feature type="region of interest" description="Disordered" evidence="4">
    <location>
        <begin position="244"/>
        <end position="283"/>
    </location>
</feature>
<dbReference type="EMBL" id="RZIJ01000045">
    <property type="protein sequence ID" value="RUQ61421.1"/>
    <property type="molecule type" value="Genomic_DNA"/>
</dbReference>
<feature type="region of interest" description="Disordered" evidence="4">
    <location>
        <begin position="1"/>
        <end position="21"/>
    </location>
</feature>
<dbReference type="SUPFAM" id="SSF47823">
    <property type="entry name" value="lambda integrase-like, N-terminal domain"/>
    <property type="match status" value="2"/>
</dbReference>
<keyword evidence="7" id="KW-1185">Reference proteome</keyword>
<feature type="compositionally biased region" description="Basic and acidic residues" evidence="4">
    <location>
        <begin position="271"/>
        <end position="283"/>
    </location>
</feature>
<evidence type="ECO:0000313" key="6">
    <source>
        <dbReference type="EMBL" id="RUQ61421.1"/>
    </source>
</evidence>
<evidence type="ECO:0000256" key="3">
    <source>
        <dbReference type="PROSITE-ProRule" id="PRU01248"/>
    </source>
</evidence>
<organism evidence="6 7">
    <name type="scientific">Azospirillum doebereinerae</name>
    <dbReference type="NCBI Taxonomy" id="92933"/>
    <lineage>
        <taxon>Bacteria</taxon>
        <taxon>Pseudomonadati</taxon>
        <taxon>Pseudomonadota</taxon>
        <taxon>Alphaproteobacteria</taxon>
        <taxon>Rhodospirillales</taxon>
        <taxon>Azospirillaceae</taxon>
        <taxon>Azospirillum</taxon>
    </lineage>
</organism>
<reference evidence="6 7" key="1">
    <citation type="submission" date="2018-12" db="EMBL/GenBank/DDBJ databases">
        <authorList>
            <person name="Yang Y."/>
        </authorList>
    </citation>
    <scope>NUCLEOTIDE SEQUENCE [LARGE SCALE GENOMIC DNA]</scope>
    <source>
        <strain evidence="6 7">GSF71</strain>
    </source>
</reference>
<dbReference type="InterPro" id="IPR010998">
    <property type="entry name" value="Integrase_recombinase_N"/>
</dbReference>
<dbReference type="InterPro" id="IPR004107">
    <property type="entry name" value="Integrase_SAM-like_N"/>
</dbReference>
<keyword evidence="1" id="KW-0229">DNA integration</keyword>
<evidence type="ECO:0000259" key="5">
    <source>
        <dbReference type="PROSITE" id="PS51900"/>
    </source>
</evidence>
<comment type="caution">
    <text evidence="6">The sequence shown here is derived from an EMBL/GenBank/DDBJ whole genome shotgun (WGS) entry which is preliminary data.</text>
</comment>
<sequence length="283" mass="30216">MPPRTAESSPGKVSSHVDDEATEAGSPAIPFAYVPSLTAVDVDRLREAFADRVMALSTRRALRGDAKLFVTWCGQTKRQAMPASRETVAAFLEAAAADGRSAATLRRYRSSLAWWHAAGGFPNPCAGSAVTMAVPKPDLTDTAMASLHTFMDVAQRAYAPATLRATEADIRLFAVWCDQQGVSWLPAEPATVGSYIRAIGSSRKPATVARYLASIALIHRSANEPNPCLHWMVNAGATRARTQARVEATAGGGPDRRGAGADLRPSRSRPARSEEAAEADRFP</sequence>
<name>A0A3S0WUT5_9PROT</name>
<evidence type="ECO:0000256" key="2">
    <source>
        <dbReference type="ARBA" id="ARBA00023125"/>
    </source>
</evidence>
<dbReference type="AlphaFoldDB" id="A0A3S0WUT5"/>
<dbReference type="GO" id="GO:0015074">
    <property type="term" value="P:DNA integration"/>
    <property type="evidence" value="ECO:0007669"/>
    <property type="project" value="UniProtKB-KW"/>
</dbReference>
<dbReference type="Pfam" id="PF02899">
    <property type="entry name" value="Phage_int_SAM_1"/>
    <property type="match status" value="1"/>
</dbReference>
<dbReference type="InterPro" id="IPR044068">
    <property type="entry name" value="CB"/>
</dbReference>
<dbReference type="GO" id="GO:0003677">
    <property type="term" value="F:DNA binding"/>
    <property type="evidence" value="ECO:0007669"/>
    <property type="project" value="UniProtKB-UniRule"/>
</dbReference>
<accession>A0A3S0WUT5</accession>
<dbReference type="Gene3D" id="1.10.150.130">
    <property type="match status" value="2"/>
</dbReference>
<keyword evidence="2 3" id="KW-0238">DNA-binding</keyword>
<feature type="compositionally biased region" description="Polar residues" evidence="4">
    <location>
        <begin position="1"/>
        <end position="12"/>
    </location>
</feature>
<dbReference type="OrthoDB" id="5513193at2"/>
<protein>
    <recommendedName>
        <fullName evidence="5">Core-binding (CB) domain-containing protein</fullName>
    </recommendedName>
</protein>
<feature type="domain" description="Core-binding (CB)" evidence="5">
    <location>
        <begin position="137"/>
        <end position="223"/>
    </location>
</feature>
<proteinExistence type="predicted"/>
<evidence type="ECO:0000313" key="7">
    <source>
        <dbReference type="Proteomes" id="UP000280346"/>
    </source>
</evidence>